<feature type="domain" description="YbaK/aminoacyl-tRNA synthetase-associated" evidence="5">
    <location>
        <begin position="34"/>
        <end position="148"/>
    </location>
</feature>
<dbReference type="Gene3D" id="3.90.960.10">
    <property type="entry name" value="YbaK/aminoacyl-tRNA synthetase-associated domain"/>
    <property type="match status" value="1"/>
</dbReference>
<dbReference type="Pfam" id="PF04073">
    <property type="entry name" value="tRNA_edit"/>
    <property type="match status" value="1"/>
</dbReference>
<dbReference type="GO" id="GO:0016829">
    <property type="term" value="F:lyase activity"/>
    <property type="evidence" value="ECO:0007669"/>
    <property type="project" value="UniProtKB-KW"/>
</dbReference>
<sequence length="159" mass="17615">MKKKIQKTNAMRVLEKHKIDYTVHEYPWNDEHTDAQSAADKISMPLHKIYKTLVAVGSQTGVLVACIPASSELDLKKFAKTSGNKKVDMLHMKDLEKTTGYIRGGCSPVGMKKLFPTYIALEAQDMAAIVVSAGKRGMQMEVDPDQLITVVQGEYADIT</sequence>
<evidence type="ECO:0000313" key="6">
    <source>
        <dbReference type="EMBL" id="MBP1951000.1"/>
    </source>
</evidence>
<accession>A0A1G9C6P3</accession>
<keyword evidence="3 4" id="KW-0456">Lyase</keyword>
<dbReference type="EMBL" id="FNFI01000009">
    <property type="protein sequence ID" value="SDK47339.1"/>
    <property type="molecule type" value="Genomic_DNA"/>
</dbReference>
<evidence type="ECO:0000256" key="2">
    <source>
        <dbReference type="ARBA" id="ARBA00022917"/>
    </source>
</evidence>
<evidence type="ECO:0000313" key="9">
    <source>
        <dbReference type="Proteomes" id="UP001519348"/>
    </source>
</evidence>
<dbReference type="AlphaFoldDB" id="A0A1G9C6P3"/>
<dbReference type="EC" id="4.2.-.-" evidence="4"/>
<protein>
    <recommendedName>
        <fullName evidence="4">Cys-tRNA(Pro)/Cys-tRNA(Cys) deacylase</fullName>
        <ecNumber evidence="4">4.2.-.-</ecNumber>
    </recommendedName>
</protein>
<dbReference type="GO" id="GO:0006412">
    <property type="term" value="P:translation"/>
    <property type="evidence" value="ECO:0007669"/>
    <property type="project" value="UniProtKB-KW"/>
</dbReference>
<evidence type="ECO:0000313" key="8">
    <source>
        <dbReference type="Proteomes" id="UP000242700"/>
    </source>
</evidence>
<organism evidence="7 8">
    <name type="scientific">Jeotgalicoccus aerolatus</name>
    <dbReference type="NCBI Taxonomy" id="709510"/>
    <lineage>
        <taxon>Bacteria</taxon>
        <taxon>Bacillati</taxon>
        <taxon>Bacillota</taxon>
        <taxon>Bacilli</taxon>
        <taxon>Bacillales</taxon>
        <taxon>Staphylococcaceae</taxon>
        <taxon>Jeotgalicoccus</taxon>
    </lineage>
</organism>
<dbReference type="InterPro" id="IPR004369">
    <property type="entry name" value="Prolyl-tRNA_editing_YbaK/EbsC"/>
</dbReference>
<comment type="similarity">
    <text evidence="1 4">Belongs to the prolyl-tRNA editing family. YbaK/EbsC subfamily.</text>
</comment>
<dbReference type="CDD" id="cd00002">
    <property type="entry name" value="YbaK_deacylase"/>
    <property type="match status" value="1"/>
</dbReference>
<dbReference type="PANTHER" id="PTHR30411:SF0">
    <property type="entry name" value="CYS-TRNA(PRO)_CYS-TRNA(CYS) DEACYLASE YBAK"/>
    <property type="match status" value="1"/>
</dbReference>
<dbReference type="PIRSF" id="PIRSF006181">
    <property type="entry name" value="EbsC_YbaK"/>
    <property type="match status" value="1"/>
</dbReference>
<reference evidence="6 9" key="3">
    <citation type="submission" date="2021-03" db="EMBL/GenBank/DDBJ databases">
        <title>Genomic Encyclopedia of Type Strains, Phase IV (KMG-IV): sequencing the most valuable type-strain genomes for metagenomic binning, comparative biology and taxonomic classification.</title>
        <authorList>
            <person name="Goeker M."/>
        </authorList>
    </citation>
    <scope>NUCLEOTIDE SEQUENCE [LARGE SCALE GENOMIC DNA]</scope>
    <source>
        <strain evidence="6 9">DSM 22420</strain>
    </source>
</reference>
<evidence type="ECO:0000256" key="4">
    <source>
        <dbReference type="PIRNR" id="PIRNR006181"/>
    </source>
</evidence>
<dbReference type="RefSeq" id="WP_218122154.1">
    <property type="nucleotide sequence ID" value="NZ_BMCN01000001.1"/>
</dbReference>
<name>A0A1G9C6P3_9STAP</name>
<dbReference type="InterPro" id="IPR036754">
    <property type="entry name" value="YbaK/aa-tRNA-synt-asso_dom_sf"/>
</dbReference>
<gene>
    <name evidence="6" type="ORF">J2Z27_000026</name>
    <name evidence="7" type="ORF">SAMN05216187_10936</name>
</gene>
<dbReference type="NCBIfam" id="TIGR00011">
    <property type="entry name" value="YbaK_EbsC"/>
    <property type="match status" value="1"/>
</dbReference>
<keyword evidence="9" id="KW-1185">Reference proteome</keyword>
<dbReference type="EMBL" id="JAGGKN010000001">
    <property type="protein sequence ID" value="MBP1951000.1"/>
    <property type="molecule type" value="Genomic_DNA"/>
</dbReference>
<dbReference type="GO" id="GO:0002161">
    <property type="term" value="F:aminoacyl-tRNA deacylase activity"/>
    <property type="evidence" value="ECO:0007669"/>
    <property type="project" value="InterPro"/>
</dbReference>
<dbReference type="Proteomes" id="UP001519348">
    <property type="component" value="Unassembled WGS sequence"/>
</dbReference>
<dbReference type="PANTHER" id="PTHR30411">
    <property type="entry name" value="CYTOPLASMIC PROTEIN"/>
    <property type="match status" value="1"/>
</dbReference>
<reference evidence="8" key="2">
    <citation type="submission" date="2016-10" db="EMBL/GenBank/DDBJ databases">
        <authorList>
            <person name="Varghese N."/>
            <person name="Submissions S."/>
        </authorList>
    </citation>
    <scope>NUCLEOTIDE SEQUENCE [LARGE SCALE GENOMIC DNA]</scope>
    <source>
        <strain evidence="8">CGMCC 1.8911</strain>
    </source>
</reference>
<reference evidence="7" key="1">
    <citation type="submission" date="2016-10" db="EMBL/GenBank/DDBJ databases">
        <authorList>
            <person name="de Groot N.N."/>
        </authorList>
    </citation>
    <scope>NUCLEOTIDE SEQUENCE [LARGE SCALE GENOMIC DNA]</scope>
    <source>
        <strain evidence="7">CGMCC 1.8911</strain>
    </source>
</reference>
<dbReference type="Proteomes" id="UP000242700">
    <property type="component" value="Unassembled WGS sequence"/>
</dbReference>
<evidence type="ECO:0000256" key="1">
    <source>
        <dbReference type="ARBA" id="ARBA00009798"/>
    </source>
</evidence>
<evidence type="ECO:0000256" key="3">
    <source>
        <dbReference type="ARBA" id="ARBA00023239"/>
    </source>
</evidence>
<evidence type="ECO:0000259" key="5">
    <source>
        <dbReference type="Pfam" id="PF04073"/>
    </source>
</evidence>
<keyword evidence="2 4" id="KW-0648">Protein biosynthesis</keyword>
<evidence type="ECO:0000313" key="7">
    <source>
        <dbReference type="EMBL" id="SDK47339.1"/>
    </source>
</evidence>
<dbReference type="SUPFAM" id="SSF55826">
    <property type="entry name" value="YbaK/ProRS associated domain"/>
    <property type="match status" value="1"/>
</dbReference>
<dbReference type="InterPro" id="IPR007214">
    <property type="entry name" value="YbaK/aa-tRNA-synth-assoc-dom"/>
</dbReference>
<keyword evidence="6" id="KW-0378">Hydrolase</keyword>
<proteinExistence type="inferred from homology"/>